<dbReference type="InterPro" id="IPR003594">
    <property type="entry name" value="HATPase_dom"/>
</dbReference>
<dbReference type="PANTHER" id="PTHR43711">
    <property type="entry name" value="TWO-COMPONENT HISTIDINE KINASE"/>
    <property type="match status" value="1"/>
</dbReference>
<comment type="caution">
    <text evidence="12">The sequence shown here is derived from an EMBL/GenBank/DDBJ whole genome shotgun (WGS) entry which is preliminary data.</text>
</comment>
<gene>
    <name evidence="12" type="ORF">F6X38_10150</name>
</gene>
<evidence type="ECO:0000256" key="8">
    <source>
        <dbReference type="SAM" id="Phobius"/>
    </source>
</evidence>
<dbReference type="PROSITE" id="PS50112">
    <property type="entry name" value="PAS"/>
    <property type="match status" value="1"/>
</dbReference>
<keyword evidence="6" id="KW-0902">Two-component regulatory system</keyword>
<dbReference type="PRINTS" id="PR00344">
    <property type="entry name" value="BCTRLSENSOR"/>
</dbReference>
<dbReference type="InterPro" id="IPR004358">
    <property type="entry name" value="Sig_transdc_His_kin-like_C"/>
</dbReference>
<keyword evidence="8" id="KW-0472">Membrane</keyword>
<dbReference type="SMART" id="SM00388">
    <property type="entry name" value="HisKA"/>
    <property type="match status" value="1"/>
</dbReference>
<dbReference type="EC" id="2.7.13.3" evidence="2"/>
<accession>A0A7V7PPH8</accession>
<evidence type="ECO:0000259" key="11">
    <source>
        <dbReference type="PROSITE" id="PS50113"/>
    </source>
</evidence>
<dbReference type="InterPro" id="IPR036097">
    <property type="entry name" value="HisK_dim/P_sf"/>
</dbReference>
<feature type="domain" description="PAC" evidence="11">
    <location>
        <begin position="330"/>
        <end position="381"/>
    </location>
</feature>
<dbReference type="InterPro" id="IPR000014">
    <property type="entry name" value="PAS"/>
</dbReference>
<sequence length="784" mass="85917">MNADATCVPAEGKRLSRWSRMPSFRNLAFADWRSLVRRDHPALALAEPALRRVVPVLLISFLLILGIASGALLFEQRSFIQADALQDMKVGVSLVRAEWNSAERTERLDPKSEAEALLTSTVPPELLTGGRFGLITDAEGTVVAVTPGREALVGAKADVILAGIQPLLMFGERAGVLETQFGGEPALVSTSRLDGEFGSMVMVQAKSALFARWRHLVSFCATLYAITSLILLVILYAYFCQALRARAADAQLSDTHRRVETALSRGRCGLWDWDLARGRMFWSRSMHEILGMESENGTLSFGQVAELMHPEDGSLIDVARVVASGKVRHLDRTFRMRRSDGAYIWVRARAEVTRNAENEIHLIGVAVDVTEQHALAKSSDEANARLKNAIENISESFVLWDASHRLVSCNEKYQEVFGLANGDVVSGALYETVIGRSRRPIEIRPIPNLNPAAGERVVEAMLADGRWLQISERMTSDGGFVSIGTDVTQLKAHQERLSTSERRLIATINALSVARLDAEAKAKELELLNANYIREKERAEGASRAKTTFLANMSHELRTPLNAIIGFSEIMRDGSFGPIGNDKYVEYAADINASGHYLLKLINDILDMSKIEAGRLLLSKERVDLTEIIGEARKIIEVQAAQKSIRFEMHLADEIALSADRRATKQILLNLLANAVKFTNPGGRVEMRARAVGDRAVVTIADTGIGISRNALKQLGKPFEQVENELTRTHKGTGLGLAIAQSLTELHGGAVRIASEPGRGTVVSLRMPLRTLAAVEDGRAARAA</sequence>
<dbReference type="InterPro" id="IPR003661">
    <property type="entry name" value="HisK_dim/P_dom"/>
</dbReference>
<dbReference type="CDD" id="cd00130">
    <property type="entry name" value="PAS"/>
    <property type="match status" value="1"/>
</dbReference>
<dbReference type="Pfam" id="PF08447">
    <property type="entry name" value="PAS_3"/>
    <property type="match status" value="1"/>
</dbReference>
<dbReference type="PROSITE" id="PS50109">
    <property type="entry name" value="HIS_KIN"/>
    <property type="match status" value="1"/>
</dbReference>
<dbReference type="NCBIfam" id="TIGR00229">
    <property type="entry name" value="sensory_box"/>
    <property type="match status" value="1"/>
</dbReference>
<evidence type="ECO:0000313" key="13">
    <source>
        <dbReference type="Proteomes" id="UP000432089"/>
    </source>
</evidence>
<feature type="domain" description="PAS" evidence="10">
    <location>
        <begin position="382"/>
        <end position="426"/>
    </location>
</feature>
<dbReference type="InterPro" id="IPR036890">
    <property type="entry name" value="HATPase_C_sf"/>
</dbReference>
<keyword evidence="4" id="KW-0808">Transferase</keyword>
<keyword evidence="7" id="KW-0175">Coiled coil</keyword>
<evidence type="ECO:0000256" key="7">
    <source>
        <dbReference type="SAM" id="Coils"/>
    </source>
</evidence>
<keyword evidence="3" id="KW-0597">Phosphoprotein</keyword>
<keyword evidence="5" id="KW-0418">Kinase</keyword>
<dbReference type="AlphaFoldDB" id="A0A7V7PPH8"/>
<dbReference type="Gene3D" id="1.10.287.130">
    <property type="match status" value="1"/>
</dbReference>
<dbReference type="InterPro" id="IPR001610">
    <property type="entry name" value="PAC"/>
</dbReference>
<dbReference type="InterPro" id="IPR035965">
    <property type="entry name" value="PAS-like_dom_sf"/>
</dbReference>
<dbReference type="PANTHER" id="PTHR43711:SF26">
    <property type="entry name" value="SENSOR HISTIDINE KINASE RCSC"/>
    <property type="match status" value="1"/>
</dbReference>
<evidence type="ECO:0000256" key="2">
    <source>
        <dbReference type="ARBA" id="ARBA00012438"/>
    </source>
</evidence>
<evidence type="ECO:0000256" key="3">
    <source>
        <dbReference type="ARBA" id="ARBA00022553"/>
    </source>
</evidence>
<dbReference type="InterPro" id="IPR013655">
    <property type="entry name" value="PAS_fold_3"/>
</dbReference>
<dbReference type="SMART" id="SM00091">
    <property type="entry name" value="PAS"/>
    <property type="match status" value="2"/>
</dbReference>
<dbReference type="FunFam" id="3.30.565.10:FF:000006">
    <property type="entry name" value="Sensor histidine kinase WalK"/>
    <property type="match status" value="1"/>
</dbReference>
<dbReference type="Gene3D" id="3.30.450.20">
    <property type="entry name" value="PAS domain"/>
    <property type="match status" value="2"/>
</dbReference>
<dbReference type="SUPFAM" id="SSF55785">
    <property type="entry name" value="PYP-like sensor domain (PAS domain)"/>
    <property type="match status" value="2"/>
</dbReference>
<dbReference type="SMART" id="SM00387">
    <property type="entry name" value="HATPase_c"/>
    <property type="match status" value="1"/>
</dbReference>
<evidence type="ECO:0000256" key="6">
    <source>
        <dbReference type="ARBA" id="ARBA00023012"/>
    </source>
</evidence>
<dbReference type="InterPro" id="IPR000700">
    <property type="entry name" value="PAS-assoc_C"/>
</dbReference>
<reference evidence="12 13" key="1">
    <citation type="submission" date="2019-09" db="EMBL/GenBank/DDBJ databases">
        <title>YIM 132180 draft genome.</title>
        <authorList>
            <person name="Zhang K."/>
        </authorList>
    </citation>
    <scope>NUCLEOTIDE SEQUENCE [LARGE SCALE GENOMIC DNA]</scope>
    <source>
        <strain evidence="12 13">YIM 132180</strain>
    </source>
</reference>
<evidence type="ECO:0000256" key="5">
    <source>
        <dbReference type="ARBA" id="ARBA00022777"/>
    </source>
</evidence>
<keyword evidence="13" id="KW-1185">Reference proteome</keyword>
<organism evidence="12 13">
    <name type="scientific">Plantimonas leprariae</name>
    <dbReference type="NCBI Taxonomy" id="2615207"/>
    <lineage>
        <taxon>Bacteria</taxon>
        <taxon>Pseudomonadati</taxon>
        <taxon>Pseudomonadota</taxon>
        <taxon>Alphaproteobacteria</taxon>
        <taxon>Hyphomicrobiales</taxon>
        <taxon>Aurantimonadaceae</taxon>
        <taxon>Plantimonas</taxon>
    </lineage>
</organism>
<dbReference type="InterPro" id="IPR050736">
    <property type="entry name" value="Sensor_HK_Regulatory"/>
</dbReference>
<dbReference type="CDD" id="cd16922">
    <property type="entry name" value="HATPase_EvgS-ArcB-TorS-like"/>
    <property type="match status" value="1"/>
</dbReference>
<proteinExistence type="predicted"/>
<evidence type="ECO:0000259" key="10">
    <source>
        <dbReference type="PROSITE" id="PS50112"/>
    </source>
</evidence>
<keyword evidence="8" id="KW-0812">Transmembrane</keyword>
<feature type="domain" description="Histidine kinase" evidence="9">
    <location>
        <begin position="552"/>
        <end position="771"/>
    </location>
</feature>
<dbReference type="Pfam" id="PF02518">
    <property type="entry name" value="HATPase_c"/>
    <property type="match status" value="1"/>
</dbReference>
<evidence type="ECO:0000256" key="1">
    <source>
        <dbReference type="ARBA" id="ARBA00000085"/>
    </source>
</evidence>
<dbReference type="PROSITE" id="PS50113">
    <property type="entry name" value="PAC"/>
    <property type="match status" value="1"/>
</dbReference>
<name>A0A7V7PPH8_9HYPH</name>
<protein>
    <recommendedName>
        <fullName evidence="2">histidine kinase</fullName>
        <ecNumber evidence="2">2.7.13.3</ecNumber>
    </recommendedName>
</protein>
<dbReference type="Proteomes" id="UP000432089">
    <property type="component" value="Unassembled WGS sequence"/>
</dbReference>
<dbReference type="SUPFAM" id="SSF55874">
    <property type="entry name" value="ATPase domain of HSP90 chaperone/DNA topoisomerase II/histidine kinase"/>
    <property type="match status" value="1"/>
</dbReference>
<dbReference type="Pfam" id="PF12860">
    <property type="entry name" value="PAS_7"/>
    <property type="match status" value="1"/>
</dbReference>
<dbReference type="Gene3D" id="2.10.70.100">
    <property type="match status" value="1"/>
</dbReference>
<feature type="transmembrane region" description="Helical" evidence="8">
    <location>
        <begin position="216"/>
        <end position="239"/>
    </location>
</feature>
<evidence type="ECO:0000259" key="9">
    <source>
        <dbReference type="PROSITE" id="PS50109"/>
    </source>
</evidence>
<feature type="transmembrane region" description="Helical" evidence="8">
    <location>
        <begin position="53"/>
        <end position="74"/>
    </location>
</feature>
<keyword evidence="8" id="KW-1133">Transmembrane helix</keyword>
<dbReference type="InterPro" id="IPR005467">
    <property type="entry name" value="His_kinase_dom"/>
</dbReference>
<feature type="coiled-coil region" evidence="7">
    <location>
        <begin position="515"/>
        <end position="542"/>
    </location>
</feature>
<dbReference type="SUPFAM" id="SSF47384">
    <property type="entry name" value="Homodimeric domain of signal transducing histidine kinase"/>
    <property type="match status" value="1"/>
</dbReference>
<dbReference type="CDD" id="cd00082">
    <property type="entry name" value="HisKA"/>
    <property type="match status" value="1"/>
</dbReference>
<evidence type="ECO:0000256" key="4">
    <source>
        <dbReference type="ARBA" id="ARBA00022679"/>
    </source>
</evidence>
<dbReference type="Pfam" id="PF00512">
    <property type="entry name" value="HisKA"/>
    <property type="match status" value="1"/>
</dbReference>
<dbReference type="SMART" id="SM00086">
    <property type="entry name" value="PAC"/>
    <property type="match status" value="1"/>
</dbReference>
<comment type="catalytic activity">
    <reaction evidence="1">
        <text>ATP + protein L-histidine = ADP + protein N-phospho-L-histidine.</text>
        <dbReference type="EC" id="2.7.13.3"/>
    </reaction>
</comment>
<evidence type="ECO:0000313" key="12">
    <source>
        <dbReference type="EMBL" id="KAB0679928.1"/>
    </source>
</evidence>
<dbReference type="GO" id="GO:0000155">
    <property type="term" value="F:phosphorelay sensor kinase activity"/>
    <property type="evidence" value="ECO:0007669"/>
    <property type="project" value="InterPro"/>
</dbReference>
<dbReference type="Gene3D" id="3.30.565.10">
    <property type="entry name" value="Histidine kinase-like ATPase, C-terminal domain"/>
    <property type="match status" value="1"/>
</dbReference>
<dbReference type="EMBL" id="VZDO01000007">
    <property type="protein sequence ID" value="KAB0679928.1"/>
    <property type="molecule type" value="Genomic_DNA"/>
</dbReference>